<sequence length="167" mass="18693">MTNGQQLEQMRHLTGANGWRSVVARVLKDRAPHFDKTAFDTYWIEGGHRIREQVGDDHQLAAFLWLSLPRYKAEARSRLELYRGENADRLRLGQLGFAWTPDRNTAEMFASGLNACGSGGVLLRALVSVEIIAGPGAHSRYLGEHQYTVDPTAGFPVERLAEFPPFV</sequence>
<accession>A0AA38XVA3</accession>
<evidence type="ECO:0000313" key="1">
    <source>
        <dbReference type="EMBL" id="KAJ9622911.1"/>
    </source>
</evidence>
<dbReference type="EMBL" id="JAPDRN010000104">
    <property type="protein sequence ID" value="KAJ9622911.1"/>
    <property type="molecule type" value="Genomic_DNA"/>
</dbReference>
<name>A0AA38XVA3_9EURO</name>
<proteinExistence type="predicted"/>
<gene>
    <name evidence="1" type="ORF">H2204_011391</name>
</gene>
<dbReference type="AlphaFoldDB" id="A0AA38XVA3"/>
<reference evidence="1" key="1">
    <citation type="submission" date="2022-10" db="EMBL/GenBank/DDBJ databases">
        <title>Culturing micro-colonial fungi from biological soil crusts in the Mojave desert and describing Neophaeococcomyces mojavensis, and introducing the new genera and species Taxawa tesnikishii.</title>
        <authorList>
            <person name="Kurbessoian T."/>
            <person name="Stajich J.E."/>
        </authorList>
    </citation>
    <scope>NUCLEOTIDE SEQUENCE</scope>
    <source>
        <strain evidence="1">TK_35</strain>
    </source>
</reference>
<organism evidence="1">
    <name type="scientific">Knufia peltigerae</name>
    <dbReference type="NCBI Taxonomy" id="1002370"/>
    <lineage>
        <taxon>Eukaryota</taxon>
        <taxon>Fungi</taxon>
        <taxon>Dikarya</taxon>
        <taxon>Ascomycota</taxon>
        <taxon>Pezizomycotina</taxon>
        <taxon>Eurotiomycetes</taxon>
        <taxon>Chaetothyriomycetidae</taxon>
        <taxon>Chaetothyriales</taxon>
        <taxon>Trichomeriaceae</taxon>
        <taxon>Knufia</taxon>
    </lineage>
</organism>
<comment type="caution">
    <text evidence="1">The sequence shown here is derived from an EMBL/GenBank/DDBJ whole genome shotgun (WGS) entry which is preliminary data.</text>
</comment>
<protein>
    <submittedName>
        <fullName evidence="1">Uncharacterized protein</fullName>
    </submittedName>
</protein>